<dbReference type="InterPro" id="IPR000462">
    <property type="entry name" value="CDP-OH_P_trans"/>
</dbReference>
<evidence type="ECO:0000256" key="1">
    <source>
        <dbReference type="ARBA" id="ARBA00004141"/>
    </source>
</evidence>
<dbReference type="EMBL" id="PVTY01000008">
    <property type="protein sequence ID" value="PRZ15689.1"/>
    <property type="molecule type" value="Genomic_DNA"/>
</dbReference>
<feature type="transmembrane region" description="Helical" evidence="12">
    <location>
        <begin position="168"/>
        <end position="189"/>
    </location>
</feature>
<comment type="subcellular location">
    <subcellularLocation>
        <location evidence="1">Membrane</location>
        <topology evidence="1">Multi-pass membrane protein</topology>
    </subcellularLocation>
</comment>
<dbReference type="Gene3D" id="1.20.120.1760">
    <property type="match status" value="1"/>
</dbReference>
<gene>
    <name evidence="13" type="ORF">BCL67_108151</name>
</gene>
<evidence type="ECO:0000256" key="10">
    <source>
        <dbReference type="ARBA" id="ARBA00023264"/>
    </source>
</evidence>
<keyword evidence="5 12" id="KW-0812">Transmembrane</keyword>
<dbReference type="GO" id="GO:0016020">
    <property type="term" value="C:membrane"/>
    <property type="evidence" value="ECO:0007669"/>
    <property type="project" value="UniProtKB-SubCell"/>
</dbReference>
<evidence type="ECO:0000256" key="6">
    <source>
        <dbReference type="ARBA" id="ARBA00022989"/>
    </source>
</evidence>
<keyword evidence="8 12" id="KW-0472">Membrane</keyword>
<name>A0A2T0YKX5_9MICC</name>
<reference evidence="13 14" key="1">
    <citation type="submission" date="2018-03" db="EMBL/GenBank/DDBJ databases">
        <title>Comparative analysis of microorganisms from saline springs in Andes Mountain Range, Colombia.</title>
        <authorList>
            <person name="Rubin E."/>
        </authorList>
    </citation>
    <scope>NUCLEOTIDE SEQUENCE [LARGE SCALE GENOMIC DNA]</scope>
    <source>
        <strain evidence="13 14">CG 35</strain>
    </source>
</reference>
<dbReference type="OrthoDB" id="9796672at2"/>
<dbReference type="PANTHER" id="PTHR14269:SF11">
    <property type="entry name" value="CDP-DIACYLGLYCEROL--GLYCEROL-3-PHOSPHATE 3-PHOSPHATIDYLTRANSFERASE"/>
    <property type="match status" value="1"/>
</dbReference>
<evidence type="ECO:0000256" key="7">
    <source>
        <dbReference type="ARBA" id="ARBA00023098"/>
    </source>
</evidence>
<dbReference type="InterPro" id="IPR043130">
    <property type="entry name" value="CDP-OH_PTrfase_TM_dom"/>
</dbReference>
<feature type="transmembrane region" description="Helical" evidence="12">
    <location>
        <begin position="20"/>
        <end position="42"/>
    </location>
</feature>
<dbReference type="UniPathway" id="UPA00085"/>
<dbReference type="GO" id="GO:0008444">
    <property type="term" value="F:CDP-diacylglycerol-glycerol-3-phosphate 3-phosphatidyltransferase activity"/>
    <property type="evidence" value="ECO:0007669"/>
    <property type="project" value="InterPro"/>
</dbReference>
<keyword evidence="14" id="KW-1185">Reference proteome</keyword>
<accession>A0A2T0YKX5</accession>
<evidence type="ECO:0000256" key="5">
    <source>
        <dbReference type="ARBA" id="ARBA00022692"/>
    </source>
</evidence>
<keyword evidence="10" id="KW-1208">Phospholipid metabolism</keyword>
<evidence type="ECO:0000256" key="11">
    <source>
        <dbReference type="RuleBase" id="RU003750"/>
    </source>
</evidence>
<feature type="transmembrane region" description="Helical" evidence="12">
    <location>
        <begin position="88"/>
        <end position="113"/>
    </location>
</feature>
<dbReference type="Pfam" id="PF01066">
    <property type="entry name" value="CDP-OH_P_transf"/>
    <property type="match status" value="1"/>
</dbReference>
<evidence type="ECO:0000256" key="3">
    <source>
        <dbReference type="ARBA" id="ARBA00022516"/>
    </source>
</evidence>
<dbReference type="PROSITE" id="PS00379">
    <property type="entry name" value="CDP_ALCOHOL_P_TRANSF"/>
    <property type="match status" value="1"/>
</dbReference>
<protein>
    <submittedName>
        <fullName evidence="13">Cardiolipin synthase</fullName>
    </submittedName>
</protein>
<keyword evidence="7" id="KW-0443">Lipid metabolism</keyword>
<dbReference type="InterPro" id="IPR048254">
    <property type="entry name" value="CDP_ALCOHOL_P_TRANSF_CS"/>
</dbReference>
<dbReference type="Proteomes" id="UP000238217">
    <property type="component" value="Unassembled WGS sequence"/>
</dbReference>
<evidence type="ECO:0000313" key="14">
    <source>
        <dbReference type="Proteomes" id="UP000238217"/>
    </source>
</evidence>
<dbReference type="InterPro" id="IPR050324">
    <property type="entry name" value="CDP-alcohol_PTase-I"/>
</dbReference>
<evidence type="ECO:0000256" key="12">
    <source>
        <dbReference type="SAM" id="Phobius"/>
    </source>
</evidence>
<organism evidence="13 14">
    <name type="scientific">Nesterenkonia sandarakina</name>
    <dbReference type="NCBI Taxonomy" id="272918"/>
    <lineage>
        <taxon>Bacteria</taxon>
        <taxon>Bacillati</taxon>
        <taxon>Actinomycetota</taxon>
        <taxon>Actinomycetes</taxon>
        <taxon>Micrococcales</taxon>
        <taxon>Micrococcaceae</taxon>
        <taxon>Nesterenkonia</taxon>
    </lineage>
</organism>
<dbReference type="InterPro" id="IPR004570">
    <property type="entry name" value="Phosphatidylglycerol_P_synth"/>
</dbReference>
<evidence type="ECO:0000256" key="4">
    <source>
        <dbReference type="ARBA" id="ARBA00022679"/>
    </source>
</evidence>
<evidence type="ECO:0000256" key="8">
    <source>
        <dbReference type="ARBA" id="ARBA00023136"/>
    </source>
</evidence>
<keyword evidence="4 11" id="KW-0808">Transferase</keyword>
<comment type="caution">
    <text evidence="13">The sequence shown here is derived from an EMBL/GenBank/DDBJ whole genome shotgun (WGS) entry which is preliminary data.</text>
</comment>
<evidence type="ECO:0000256" key="2">
    <source>
        <dbReference type="ARBA" id="ARBA00010441"/>
    </source>
</evidence>
<feature type="transmembrane region" description="Helical" evidence="12">
    <location>
        <begin position="134"/>
        <end position="156"/>
    </location>
</feature>
<dbReference type="AlphaFoldDB" id="A0A2T0YKX5"/>
<keyword evidence="6 12" id="KW-1133">Transmembrane helix</keyword>
<comment type="similarity">
    <text evidence="2 11">Belongs to the CDP-alcohol phosphatidyltransferase class-I family.</text>
</comment>
<dbReference type="RefSeq" id="WP_106122975.1">
    <property type="nucleotide sequence ID" value="NZ_PVTY01000008.1"/>
</dbReference>
<sequence>MRLIGAGTQDGFEYTVRKTFWTAPNIVTVLRFLLIPVFVVLVAQNQYMAAFWVLVGLSSTDWIDGYIARRFDQMSTVGQWLDPLADRLSLIIVSATLATFGVVPVWVVLAVVIPDLILSVNTYVLFKGPPPLKVTVLGKLRTAFLLIGLPLALLGSTEMLCESLVPEIAFVLLALGAGMHIIASADYFIKARRKAERLRREQAHPGIEEESTP</sequence>
<dbReference type="PANTHER" id="PTHR14269">
    <property type="entry name" value="CDP-DIACYLGLYCEROL--GLYCEROL-3-PHOSPHATE 3-PHOSPHATIDYLTRANSFERASE-RELATED"/>
    <property type="match status" value="1"/>
</dbReference>
<proteinExistence type="inferred from homology"/>
<feature type="transmembrane region" description="Helical" evidence="12">
    <location>
        <begin position="49"/>
        <end position="68"/>
    </location>
</feature>
<evidence type="ECO:0000313" key="13">
    <source>
        <dbReference type="EMBL" id="PRZ15689.1"/>
    </source>
</evidence>
<dbReference type="GO" id="GO:0046474">
    <property type="term" value="P:glycerophospholipid biosynthetic process"/>
    <property type="evidence" value="ECO:0007669"/>
    <property type="project" value="TreeGrafter"/>
</dbReference>
<dbReference type="PIRSF" id="PIRSF000847">
    <property type="entry name" value="Phos_ph_gly_syn"/>
    <property type="match status" value="1"/>
</dbReference>
<keyword evidence="3" id="KW-0444">Lipid biosynthesis</keyword>
<keyword evidence="9" id="KW-0594">Phospholipid biosynthesis</keyword>
<evidence type="ECO:0000256" key="9">
    <source>
        <dbReference type="ARBA" id="ARBA00023209"/>
    </source>
</evidence>